<feature type="transmembrane region" description="Helical" evidence="1">
    <location>
        <begin position="145"/>
        <end position="168"/>
    </location>
</feature>
<reference evidence="2 3" key="1">
    <citation type="submission" date="2018-04" db="EMBL/GenBank/DDBJ databases">
        <title>The genome of golden apple snail Pomacea canaliculata provides insight into stress tolerance and invasive adaptation.</title>
        <authorList>
            <person name="Liu C."/>
            <person name="Liu B."/>
            <person name="Ren Y."/>
            <person name="Zhang Y."/>
            <person name="Wang H."/>
            <person name="Li S."/>
            <person name="Jiang F."/>
            <person name="Yin L."/>
            <person name="Zhang G."/>
            <person name="Qian W."/>
            <person name="Fan W."/>
        </authorList>
    </citation>
    <scope>NUCLEOTIDE SEQUENCE [LARGE SCALE GENOMIC DNA]</scope>
    <source>
        <strain evidence="2">SZHN2017</strain>
        <tissue evidence="2">Muscle</tissue>
    </source>
</reference>
<name>A0A2T7NYD7_POMCA</name>
<gene>
    <name evidence="2" type="ORF">C0Q70_13851</name>
</gene>
<feature type="transmembrane region" description="Helical" evidence="1">
    <location>
        <begin position="101"/>
        <end position="125"/>
    </location>
</feature>
<evidence type="ECO:0008006" key="4">
    <source>
        <dbReference type="Google" id="ProtNLM"/>
    </source>
</evidence>
<feature type="transmembrane region" description="Helical" evidence="1">
    <location>
        <begin position="59"/>
        <end position="89"/>
    </location>
</feature>
<dbReference type="EMBL" id="PZQS01000008">
    <property type="protein sequence ID" value="PVD26182.1"/>
    <property type="molecule type" value="Genomic_DNA"/>
</dbReference>
<sequence length="240" mass="26471">MNVTTWTRCCNVTTVTSSTSSHDQIIGSITTVTVSQVKTDSVHVLVREIAKVISNEVCLWIIGVITVGLQPLMFLFGFPGNILCAAVFYKLGLRERINLCVFALALTDLVTITVTFCVGVEKALRDLLGVELNFFIQYFAGPTDFLWSSMFVSTTIACERCFCVVSPFKAQRYIKTSTTAVIITVATVVLVGGMCAIAGPKHKAVTVYDLATNSTRSVIYVTRWEEKSTDIGRNHKRFFP</sequence>
<keyword evidence="1" id="KW-0472">Membrane</keyword>
<comment type="caution">
    <text evidence="2">The sequence shown here is derived from an EMBL/GenBank/DDBJ whole genome shotgun (WGS) entry which is preliminary data.</text>
</comment>
<dbReference type="Proteomes" id="UP000245119">
    <property type="component" value="Linkage Group LG8"/>
</dbReference>
<evidence type="ECO:0000313" key="2">
    <source>
        <dbReference type="EMBL" id="PVD26182.1"/>
    </source>
</evidence>
<accession>A0A2T7NYD7</accession>
<dbReference type="CDD" id="cd00637">
    <property type="entry name" value="7tm_classA_rhodopsin-like"/>
    <property type="match status" value="1"/>
</dbReference>
<dbReference type="OrthoDB" id="10033446at2759"/>
<dbReference type="AlphaFoldDB" id="A0A2T7NYD7"/>
<protein>
    <recommendedName>
        <fullName evidence="4">G-protein coupled receptors family 1 profile domain-containing protein</fullName>
    </recommendedName>
</protein>
<dbReference type="SUPFAM" id="SSF81321">
    <property type="entry name" value="Family A G protein-coupled receptor-like"/>
    <property type="match status" value="1"/>
</dbReference>
<dbReference type="Gene3D" id="1.20.1070.10">
    <property type="entry name" value="Rhodopsin 7-helix transmembrane proteins"/>
    <property type="match status" value="1"/>
</dbReference>
<feature type="transmembrane region" description="Helical" evidence="1">
    <location>
        <begin position="180"/>
        <end position="199"/>
    </location>
</feature>
<evidence type="ECO:0000256" key="1">
    <source>
        <dbReference type="SAM" id="Phobius"/>
    </source>
</evidence>
<evidence type="ECO:0000313" key="3">
    <source>
        <dbReference type="Proteomes" id="UP000245119"/>
    </source>
</evidence>
<keyword evidence="1" id="KW-1133">Transmembrane helix</keyword>
<keyword evidence="1" id="KW-0812">Transmembrane</keyword>
<proteinExistence type="predicted"/>
<organism evidence="2 3">
    <name type="scientific">Pomacea canaliculata</name>
    <name type="common">Golden apple snail</name>
    <dbReference type="NCBI Taxonomy" id="400727"/>
    <lineage>
        <taxon>Eukaryota</taxon>
        <taxon>Metazoa</taxon>
        <taxon>Spiralia</taxon>
        <taxon>Lophotrochozoa</taxon>
        <taxon>Mollusca</taxon>
        <taxon>Gastropoda</taxon>
        <taxon>Caenogastropoda</taxon>
        <taxon>Architaenioglossa</taxon>
        <taxon>Ampullarioidea</taxon>
        <taxon>Ampullariidae</taxon>
        <taxon>Pomacea</taxon>
    </lineage>
</organism>
<keyword evidence="3" id="KW-1185">Reference proteome</keyword>